<dbReference type="OrthoDB" id="1436954at2759"/>
<evidence type="ECO:0000313" key="3">
    <source>
        <dbReference type="Proteomes" id="UP000257109"/>
    </source>
</evidence>
<feature type="non-terminal residue" evidence="2">
    <location>
        <position position="1"/>
    </location>
</feature>
<proteinExistence type="predicted"/>
<protein>
    <submittedName>
        <fullName evidence="2">Mitochondrial protein</fullName>
    </submittedName>
</protein>
<evidence type="ECO:0000313" key="2">
    <source>
        <dbReference type="EMBL" id="RDX82782.1"/>
    </source>
</evidence>
<reference evidence="2" key="1">
    <citation type="submission" date="2018-05" db="EMBL/GenBank/DDBJ databases">
        <title>Draft genome of Mucuna pruriens seed.</title>
        <authorList>
            <person name="Nnadi N.E."/>
            <person name="Vos R."/>
            <person name="Hasami M.H."/>
            <person name="Devisetty U.K."/>
            <person name="Aguiy J.C."/>
        </authorList>
    </citation>
    <scope>NUCLEOTIDE SEQUENCE [LARGE SCALE GENOMIC DNA]</scope>
    <source>
        <strain evidence="2">JCA_2017</strain>
    </source>
</reference>
<evidence type="ECO:0000256" key="1">
    <source>
        <dbReference type="SAM" id="MobiDB-lite"/>
    </source>
</evidence>
<keyword evidence="3" id="KW-1185">Reference proteome</keyword>
<accession>A0A371FWW1</accession>
<feature type="region of interest" description="Disordered" evidence="1">
    <location>
        <begin position="48"/>
        <end position="82"/>
    </location>
</feature>
<sequence>MVEDKVIILGPNELLNLVSSYCLDDRNYLQWVQYIRTTLKGCKKLSHIEEKDPPRDDPKIYNGDGKGPTKRSTSEEKPFTKSSHGKYCMYCKRSGHTKDTCYKRYGKEKVLERMSGNKNSTQMWVNQTTSNKESGVEHTFTLQLDQDIQAFNKGEMDRLQALLNSTSKPLGSCGLTMNCKSSFNISGSVPQNILILDSRVTDHMTWFPSCFTSHFKVPKRQLITVANGDHVPIAGSGNVLLHPSLSLHNELTTRRTVGIAKEQDELYYLQHTKIGESYLEVELVIESLPFPSQDVQVQEVMKLTLVPKQVQMSELDVSIPDNSIEEQVQLSKLEEALKDENWVQVMKEEMEALEKNSTWEIVHRSKDKRVVGCRWIYTVKRKSDETLERNTKQD</sequence>
<gene>
    <name evidence="2" type="ORF">CR513_36379</name>
</gene>
<dbReference type="EMBL" id="QJKJ01007553">
    <property type="protein sequence ID" value="RDX82782.1"/>
    <property type="molecule type" value="Genomic_DNA"/>
</dbReference>
<feature type="compositionally biased region" description="Basic and acidic residues" evidence="1">
    <location>
        <begin position="48"/>
        <end position="59"/>
    </location>
</feature>
<comment type="caution">
    <text evidence="2">The sequence shown here is derived from an EMBL/GenBank/DDBJ whole genome shotgun (WGS) entry which is preliminary data.</text>
</comment>
<dbReference type="Proteomes" id="UP000257109">
    <property type="component" value="Unassembled WGS sequence"/>
</dbReference>
<organism evidence="2 3">
    <name type="scientific">Mucuna pruriens</name>
    <name type="common">Velvet bean</name>
    <name type="synonym">Dolichos pruriens</name>
    <dbReference type="NCBI Taxonomy" id="157652"/>
    <lineage>
        <taxon>Eukaryota</taxon>
        <taxon>Viridiplantae</taxon>
        <taxon>Streptophyta</taxon>
        <taxon>Embryophyta</taxon>
        <taxon>Tracheophyta</taxon>
        <taxon>Spermatophyta</taxon>
        <taxon>Magnoliopsida</taxon>
        <taxon>eudicotyledons</taxon>
        <taxon>Gunneridae</taxon>
        <taxon>Pentapetalae</taxon>
        <taxon>rosids</taxon>
        <taxon>fabids</taxon>
        <taxon>Fabales</taxon>
        <taxon>Fabaceae</taxon>
        <taxon>Papilionoideae</taxon>
        <taxon>50 kb inversion clade</taxon>
        <taxon>NPAAA clade</taxon>
        <taxon>indigoferoid/millettioid clade</taxon>
        <taxon>Phaseoleae</taxon>
        <taxon>Mucuna</taxon>
    </lineage>
</organism>
<name>A0A371FWW1_MUCPR</name>
<dbReference type="AlphaFoldDB" id="A0A371FWW1"/>